<organism evidence="1 2">
    <name type="scientific">Araneus ventricosus</name>
    <name type="common">Orbweaver spider</name>
    <name type="synonym">Epeira ventricosa</name>
    <dbReference type="NCBI Taxonomy" id="182803"/>
    <lineage>
        <taxon>Eukaryota</taxon>
        <taxon>Metazoa</taxon>
        <taxon>Ecdysozoa</taxon>
        <taxon>Arthropoda</taxon>
        <taxon>Chelicerata</taxon>
        <taxon>Arachnida</taxon>
        <taxon>Araneae</taxon>
        <taxon>Araneomorphae</taxon>
        <taxon>Entelegynae</taxon>
        <taxon>Araneoidea</taxon>
        <taxon>Araneidae</taxon>
        <taxon>Araneus</taxon>
    </lineage>
</organism>
<proteinExistence type="predicted"/>
<keyword evidence="2" id="KW-1185">Reference proteome</keyword>
<evidence type="ECO:0000313" key="1">
    <source>
        <dbReference type="EMBL" id="GBO23801.1"/>
    </source>
</evidence>
<sequence length="103" mass="11572">MLFNIPIRCRETSLYGDSTVLLFLIVTMVVEAFVPSVNQSIETGIDEGPLNDLFLNFGHRFQNGDLPGASSTVRRDENHLVRDPSYREGVPKHSIRNAISNRV</sequence>
<reference evidence="1 2" key="1">
    <citation type="journal article" date="2019" name="Sci. Rep.">
        <title>Orb-weaving spider Araneus ventricosus genome elucidates the spidroin gene catalogue.</title>
        <authorList>
            <person name="Kono N."/>
            <person name="Nakamura H."/>
            <person name="Ohtoshi R."/>
            <person name="Moran D.A.P."/>
            <person name="Shinohara A."/>
            <person name="Yoshida Y."/>
            <person name="Fujiwara M."/>
            <person name="Mori M."/>
            <person name="Tomita M."/>
            <person name="Arakawa K."/>
        </authorList>
    </citation>
    <scope>NUCLEOTIDE SEQUENCE [LARGE SCALE GENOMIC DNA]</scope>
</reference>
<gene>
    <name evidence="1" type="ORF">AVEN_29982_1</name>
</gene>
<name>A0A4Y2VGS1_ARAVE</name>
<evidence type="ECO:0000313" key="2">
    <source>
        <dbReference type="Proteomes" id="UP000499080"/>
    </source>
</evidence>
<dbReference type="Proteomes" id="UP000499080">
    <property type="component" value="Unassembled WGS sequence"/>
</dbReference>
<accession>A0A4Y2VGS1</accession>
<dbReference type="EMBL" id="BGPR01046841">
    <property type="protein sequence ID" value="GBO23801.1"/>
    <property type="molecule type" value="Genomic_DNA"/>
</dbReference>
<protein>
    <submittedName>
        <fullName evidence="1">Uncharacterized protein</fullName>
    </submittedName>
</protein>
<comment type="caution">
    <text evidence="1">The sequence shown here is derived from an EMBL/GenBank/DDBJ whole genome shotgun (WGS) entry which is preliminary data.</text>
</comment>
<dbReference type="AlphaFoldDB" id="A0A4Y2VGS1"/>